<dbReference type="EC" id="2.7.7.18" evidence="10"/>
<evidence type="ECO:0000256" key="5">
    <source>
        <dbReference type="ARBA" id="ARBA00022695"/>
    </source>
</evidence>
<dbReference type="HAMAP" id="MF_00244">
    <property type="entry name" value="NaMN_adenylyltr"/>
    <property type="match status" value="1"/>
</dbReference>
<dbReference type="GO" id="GO:0004515">
    <property type="term" value="F:nicotinate-nucleotide adenylyltransferase activity"/>
    <property type="evidence" value="ECO:0007669"/>
    <property type="project" value="UniProtKB-EC"/>
</dbReference>
<comment type="caution">
    <text evidence="12">The sequence shown here is derived from an EMBL/GenBank/DDBJ whole genome shotgun (WGS) entry which is preliminary data.</text>
</comment>
<comment type="pathway">
    <text evidence="2 10">Cofactor biosynthesis; NAD(+) biosynthesis; deamido-NAD(+) from nicotinate D-ribonucleotide: step 1/1.</text>
</comment>
<sequence>MKKIGLLGGTFDPPHLGHLLIAEEVYHALDLDGVWFIPSNNPPHKDASDTKTEDRVEMTRIAVQDNEHFHLNTIEMERSGTSYTVDTVKNLVDRHEDTSFYFIMGGDMVEYLPNWERIDQLNELVSFVGVQRYGYELSCEYPVVKVEIPMFDVSSTLIRERLQSGETARYLLPETVETYIKERGLYGTKRGT</sequence>
<dbReference type="InterPro" id="IPR005248">
    <property type="entry name" value="NadD/NMNAT"/>
</dbReference>
<dbReference type="SUPFAM" id="SSF52374">
    <property type="entry name" value="Nucleotidylyl transferase"/>
    <property type="match status" value="1"/>
</dbReference>
<keyword evidence="4 10" id="KW-0808">Transferase</keyword>
<gene>
    <name evidence="10" type="primary">nadD</name>
    <name evidence="12" type="ORF">ACFFGV_02885</name>
</gene>
<organism evidence="12 13">
    <name type="scientific">Pontibacillus salicampi</name>
    <dbReference type="NCBI Taxonomy" id="1449801"/>
    <lineage>
        <taxon>Bacteria</taxon>
        <taxon>Bacillati</taxon>
        <taxon>Bacillota</taxon>
        <taxon>Bacilli</taxon>
        <taxon>Bacillales</taxon>
        <taxon>Bacillaceae</taxon>
        <taxon>Pontibacillus</taxon>
    </lineage>
</organism>
<keyword evidence="13" id="KW-1185">Reference proteome</keyword>
<evidence type="ECO:0000313" key="12">
    <source>
        <dbReference type="EMBL" id="MFC0522536.1"/>
    </source>
</evidence>
<keyword evidence="7 10" id="KW-0067">ATP-binding</keyword>
<evidence type="ECO:0000259" key="11">
    <source>
        <dbReference type="Pfam" id="PF01467"/>
    </source>
</evidence>
<dbReference type="InterPro" id="IPR004821">
    <property type="entry name" value="Cyt_trans-like"/>
</dbReference>
<keyword evidence="5 10" id="KW-0548">Nucleotidyltransferase</keyword>
<evidence type="ECO:0000256" key="9">
    <source>
        <dbReference type="ARBA" id="ARBA00048721"/>
    </source>
</evidence>
<evidence type="ECO:0000256" key="8">
    <source>
        <dbReference type="ARBA" id="ARBA00023027"/>
    </source>
</evidence>
<dbReference type="Gene3D" id="3.40.50.620">
    <property type="entry name" value="HUPs"/>
    <property type="match status" value="1"/>
</dbReference>
<dbReference type="CDD" id="cd02165">
    <property type="entry name" value="NMNAT"/>
    <property type="match status" value="1"/>
</dbReference>
<proteinExistence type="inferred from homology"/>
<evidence type="ECO:0000256" key="2">
    <source>
        <dbReference type="ARBA" id="ARBA00005019"/>
    </source>
</evidence>
<dbReference type="NCBIfam" id="TIGR00125">
    <property type="entry name" value="cyt_tran_rel"/>
    <property type="match status" value="1"/>
</dbReference>
<dbReference type="InterPro" id="IPR014729">
    <property type="entry name" value="Rossmann-like_a/b/a_fold"/>
</dbReference>
<keyword evidence="3 10" id="KW-0662">Pyridine nucleotide biosynthesis</keyword>
<accession>A0ABV6LJH1</accession>
<name>A0ABV6LJH1_9BACI</name>
<dbReference type="PANTHER" id="PTHR39321">
    <property type="entry name" value="NICOTINATE-NUCLEOTIDE ADENYLYLTRANSFERASE-RELATED"/>
    <property type="match status" value="1"/>
</dbReference>
<dbReference type="NCBIfam" id="TIGR00482">
    <property type="entry name" value="nicotinate (nicotinamide) nucleotide adenylyltransferase"/>
    <property type="match status" value="1"/>
</dbReference>
<evidence type="ECO:0000256" key="6">
    <source>
        <dbReference type="ARBA" id="ARBA00022741"/>
    </source>
</evidence>
<reference evidence="12 13" key="1">
    <citation type="submission" date="2024-09" db="EMBL/GenBank/DDBJ databases">
        <authorList>
            <person name="Sun Q."/>
            <person name="Mori K."/>
        </authorList>
    </citation>
    <scope>NUCLEOTIDE SEQUENCE [LARGE SCALE GENOMIC DNA]</scope>
    <source>
        <strain evidence="12 13">NCAIM B.02529</strain>
    </source>
</reference>
<dbReference type="EMBL" id="JBHLTP010000003">
    <property type="protein sequence ID" value="MFC0522536.1"/>
    <property type="molecule type" value="Genomic_DNA"/>
</dbReference>
<dbReference type="Pfam" id="PF01467">
    <property type="entry name" value="CTP_transf_like"/>
    <property type="match status" value="1"/>
</dbReference>
<evidence type="ECO:0000256" key="4">
    <source>
        <dbReference type="ARBA" id="ARBA00022679"/>
    </source>
</evidence>
<keyword evidence="8 10" id="KW-0520">NAD</keyword>
<comment type="similarity">
    <text evidence="10">Belongs to the NadD family.</text>
</comment>
<evidence type="ECO:0000256" key="3">
    <source>
        <dbReference type="ARBA" id="ARBA00022642"/>
    </source>
</evidence>
<evidence type="ECO:0000256" key="1">
    <source>
        <dbReference type="ARBA" id="ARBA00002324"/>
    </source>
</evidence>
<dbReference type="NCBIfam" id="NF000841">
    <property type="entry name" value="PRK00071.1-4"/>
    <property type="match status" value="1"/>
</dbReference>
<feature type="domain" description="Cytidyltransferase-like" evidence="11">
    <location>
        <begin position="6"/>
        <end position="161"/>
    </location>
</feature>
<evidence type="ECO:0000256" key="7">
    <source>
        <dbReference type="ARBA" id="ARBA00022840"/>
    </source>
</evidence>
<keyword evidence="6 10" id="KW-0547">Nucleotide-binding</keyword>
<dbReference type="RefSeq" id="WP_377345061.1">
    <property type="nucleotide sequence ID" value="NZ_JBHLTP010000003.1"/>
</dbReference>
<dbReference type="Proteomes" id="UP001589836">
    <property type="component" value="Unassembled WGS sequence"/>
</dbReference>
<dbReference type="NCBIfam" id="NF000840">
    <property type="entry name" value="PRK00071.1-3"/>
    <property type="match status" value="1"/>
</dbReference>
<evidence type="ECO:0000313" key="13">
    <source>
        <dbReference type="Proteomes" id="UP001589836"/>
    </source>
</evidence>
<dbReference type="PANTHER" id="PTHR39321:SF3">
    <property type="entry name" value="PHOSPHOPANTETHEINE ADENYLYLTRANSFERASE"/>
    <property type="match status" value="1"/>
</dbReference>
<protein>
    <recommendedName>
        <fullName evidence="10">Probable nicotinate-nucleotide adenylyltransferase</fullName>
        <ecNumber evidence="10">2.7.7.18</ecNumber>
    </recommendedName>
    <alternativeName>
        <fullName evidence="10">Deamido-NAD(+) diphosphorylase</fullName>
    </alternativeName>
    <alternativeName>
        <fullName evidence="10">Deamido-NAD(+) pyrophosphorylase</fullName>
    </alternativeName>
    <alternativeName>
        <fullName evidence="10">Nicotinate mononucleotide adenylyltransferase</fullName>
        <shortName evidence="10">NaMN adenylyltransferase</shortName>
    </alternativeName>
</protein>
<comment type="catalytic activity">
    <reaction evidence="9 10">
        <text>nicotinate beta-D-ribonucleotide + ATP + H(+) = deamido-NAD(+) + diphosphate</text>
        <dbReference type="Rhea" id="RHEA:22860"/>
        <dbReference type="ChEBI" id="CHEBI:15378"/>
        <dbReference type="ChEBI" id="CHEBI:30616"/>
        <dbReference type="ChEBI" id="CHEBI:33019"/>
        <dbReference type="ChEBI" id="CHEBI:57502"/>
        <dbReference type="ChEBI" id="CHEBI:58437"/>
        <dbReference type="EC" id="2.7.7.18"/>
    </reaction>
</comment>
<evidence type="ECO:0000256" key="10">
    <source>
        <dbReference type="HAMAP-Rule" id="MF_00244"/>
    </source>
</evidence>
<comment type="function">
    <text evidence="1 10">Catalyzes the reversible adenylation of nicotinate mononucleotide (NaMN) to nicotinic acid adenine dinucleotide (NaAD).</text>
</comment>